<protein>
    <submittedName>
        <fullName evidence="1">Uncharacterized protein</fullName>
    </submittedName>
</protein>
<accession>A0ABR0ANZ5</accession>
<keyword evidence="2" id="KW-1185">Reference proteome</keyword>
<name>A0ABR0ANZ5_9CRUS</name>
<dbReference type="EMBL" id="JAOYFB010000038">
    <property type="protein sequence ID" value="KAK4026841.1"/>
    <property type="molecule type" value="Genomic_DNA"/>
</dbReference>
<organism evidence="1 2">
    <name type="scientific">Daphnia magna</name>
    <dbReference type="NCBI Taxonomy" id="35525"/>
    <lineage>
        <taxon>Eukaryota</taxon>
        <taxon>Metazoa</taxon>
        <taxon>Ecdysozoa</taxon>
        <taxon>Arthropoda</taxon>
        <taxon>Crustacea</taxon>
        <taxon>Branchiopoda</taxon>
        <taxon>Diplostraca</taxon>
        <taxon>Cladocera</taxon>
        <taxon>Anomopoda</taxon>
        <taxon>Daphniidae</taxon>
        <taxon>Daphnia</taxon>
    </lineage>
</organism>
<reference evidence="1 2" key="1">
    <citation type="journal article" date="2023" name="Nucleic Acids Res.">
        <title>The hologenome of Daphnia magna reveals possible DNA methylation and microbiome-mediated evolution of the host genome.</title>
        <authorList>
            <person name="Chaturvedi A."/>
            <person name="Li X."/>
            <person name="Dhandapani V."/>
            <person name="Marshall H."/>
            <person name="Kissane S."/>
            <person name="Cuenca-Cambronero M."/>
            <person name="Asole G."/>
            <person name="Calvet F."/>
            <person name="Ruiz-Romero M."/>
            <person name="Marangio P."/>
            <person name="Guigo R."/>
            <person name="Rago D."/>
            <person name="Mirbahai L."/>
            <person name="Eastwood N."/>
            <person name="Colbourne J.K."/>
            <person name="Zhou J."/>
            <person name="Mallon E."/>
            <person name="Orsini L."/>
        </authorList>
    </citation>
    <scope>NUCLEOTIDE SEQUENCE [LARGE SCALE GENOMIC DNA]</scope>
    <source>
        <strain evidence="1">LRV0_1</strain>
    </source>
</reference>
<evidence type="ECO:0000313" key="2">
    <source>
        <dbReference type="Proteomes" id="UP001234178"/>
    </source>
</evidence>
<dbReference type="Proteomes" id="UP001234178">
    <property type="component" value="Unassembled WGS sequence"/>
</dbReference>
<proteinExistence type="predicted"/>
<comment type="caution">
    <text evidence="1">The sequence shown here is derived from an EMBL/GenBank/DDBJ whole genome shotgun (WGS) entry which is preliminary data.</text>
</comment>
<evidence type="ECO:0000313" key="1">
    <source>
        <dbReference type="EMBL" id="KAK4026841.1"/>
    </source>
</evidence>
<gene>
    <name evidence="1" type="ORF">OUZ56_015867</name>
</gene>
<sequence>MRHAAMNFKPEHFCLVGFLAISQCLQKQAIKVNQYDWRGIYSDISESDRRLSTSRCVIFFAISWLMRILVWLSGDEEEKRVILQPILHGLKPAWIDELLRNIGHFQIWNKNSATECSYCLERYNVPQSWQLKAQCFD</sequence>